<dbReference type="CDD" id="cd13585">
    <property type="entry name" value="PBP2_TMBP_like"/>
    <property type="match status" value="1"/>
</dbReference>
<evidence type="ECO:0000313" key="6">
    <source>
        <dbReference type="Proteomes" id="UP001589613"/>
    </source>
</evidence>
<dbReference type="SUPFAM" id="SSF53850">
    <property type="entry name" value="Periplasmic binding protein-like II"/>
    <property type="match status" value="1"/>
</dbReference>
<accession>A0ABV5V3C6</accession>
<dbReference type="RefSeq" id="WP_141338363.1">
    <property type="nucleotide sequence ID" value="NZ_JBHMAX010000017.1"/>
</dbReference>
<sequence length="432" mass="46327">MAPSPPLSRRSVLALGGTAALGALLAACEDGSAPAPMTGDGATVTGTAGGPPPKLSQWYHQYGEEGVREAVERYAAEYEAADVTVSWQPGSYDRTTVTALVGGEGPDVFEYANGPSIDMIRDGLVVDVTDAFGDALPDFNPRIVERMTYDGKIWAIPQVVDTQVLVYRPSLLEQVGIEPPRKMADLQQAARELTTDTVKGLFLGNDGGAGRMGGPMLWSAGLDFLDGDEVTFDSAGAAEALSVLRTFWTDEVLLLDSPEDWDDPTPLTSGRTAMQWTGLWTFPQIRAELGDDFGAIPWPSMPGGSPSVPVGAYGCCVSARASDIEAARDFARWLWVEKTEHQLDFATSYGVHIPARLSLVPEADVLAEGPAQHVATYVVEHGHPQTPLLWTPRAQAAWTELVGRVVREGAEPQAELDALVPLVEEELERVSV</sequence>
<dbReference type="Pfam" id="PF01547">
    <property type="entry name" value="SBP_bac_1"/>
    <property type="match status" value="1"/>
</dbReference>
<gene>
    <name evidence="5" type="ORF">ACFFN0_09625</name>
</gene>
<evidence type="ECO:0000256" key="1">
    <source>
        <dbReference type="ARBA" id="ARBA00008520"/>
    </source>
</evidence>
<dbReference type="Gene3D" id="3.40.190.10">
    <property type="entry name" value="Periplasmic binding protein-like II"/>
    <property type="match status" value="1"/>
</dbReference>
<dbReference type="PROSITE" id="PS51318">
    <property type="entry name" value="TAT"/>
    <property type="match status" value="1"/>
</dbReference>
<keyword evidence="6" id="KW-1185">Reference proteome</keyword>
<evidence type="ECO:0000256" key="3">
    <source>
        <dbReference type="ARBA" id="ARBA00022729"/>
    </source>
</evidence>
<dbReference type="PANTHER" id="PTHR30061:SF50">
    <property type="entry name" value="MALTOSE_MALTODEXTRIN-BINDING PERIPLASMIC PROTEIN"/>
    <property type="match status" value="1"/>
</dbReference>
<protein>
    <submittedName>
        <fullName evidence="5">ABC transporter substrate-binding protein</fullName>
    </submittedName>
</protein>
<name>A0ABV5V3C6_9MICO</name>
<feature type="signal peptide" evidence="4">
    <location>
        <begin position="1"/>
        <end position="26"/>
    </location>
</feature>
<dbReference type="InterPro" id="IPR006311">
    <property type="entry name" value="TAT_signal"/>
</dbReference>
<feature type="chain" id="PRO_5047302238" evidence="4">
    <location>
        <begin position="27"/>
        <end position="432"/>
    </location>
</feature>
<comment type="caution">
    <text evidence="5">The sequence shown here is derived from an EMBL/GenBank/DDBJ whole genome shotgun (WGS) entry which is preliminary data.</text>
</comment>
<evidence type="ECO:0000313" key="5">
    <source>
        <dbReference type="EMBL" id="MFB9732302.1"/>
    </source>
</evidence>
<dbReference type="Proteomes" id="UP001589613">
    <property type="component" value="Unassembled WGS sequence"/>
</dbReference>
<evidence type="ECO:0000256" key="2">
    <source>
        <dbReference type="ARBA" id="ARBA00022448"/>
    </source>
</evidence>
<proteinExistence type="inferred from homology"/>
<keyword evidence="2" id="KW-0813">Transport</keyword>
<dbReference type="InterPro" id="IPR006059">
    <property type="entry name" value="SBP"/>
</dbReference>
<comment type="similarity">
    <text evidence="1">Belongs to the bacterial solute-binding protein 1 family.</text>
</comment>
<evidence type="ECO:0000256" key="4">
    <source>
        <dbReference type="SAM" id="SignalP"/>
    </source>
</evidence>
<reference evidence="5 6" key="1">
    <citation type="submission" date="2024-09" db="EMBL/GenBank/DDBJ databases">
        <authorList>
            <person name="Sun Q."/>
            <person name="Mori K."/>
        </authorList>
    </citation>
    <scope>NUCLEOTIDE SEQUENCE [LARGE SCALE GENOMIC DNA]</scope>
    <source>
        <strain evidence="5 6">JCM 12763</strain>
    </source>
</reference>
<keyword evidence="3 4" id="KW-0732">Signal</keyword>
<dbReference type="EMBL" id="JBHMAX010000017">
    <property type="protein sequence ID" value="MFB9732302.1"/>
    <property type="molecule type" value="Genomic_DNA"/>
</dbReference>
<organism evidence="5 6">
    <name type="scientific">Ornithinimicrobium kibberense</name>
    <dbReference type="NCBI Taxonomy" id="282060"/>
    <lineage>
        <taxon>Bacteria</taxon>
        <taxon>Bacillati</taxon>
        <taxon>Actinomycetota</taxon>
        <taxon>Actinomycetes</taxon>
        <taxon>Micrococcales</taxon>
        <taxon>Ornithinimicrobiaceae</taxon>
        <taxon>Ornithinimicrobium</taxon>
    </lineage>
</organism>
<dbReference type="PANTHER" id="PTHR30061">
    <property type="entry name" value="MALTOSE-BINDING PERIPLASMIC PROTEIN"/>
    <property type="match status" value="1"/>
</dbReference>